<reference evidence="2" key="2">
    <citation type="journal article" date="2023" name="IMA Fungus">
        <title>Comparative genomic study of the Penicillium genus elucidates a diverse pangenome and 15 lateral gene transfer events.</title>
        <authorList>
            <person name="Petersen C."/>
            <person name="Sorensen T."/>
            <person name="Nielsen M.R."/>
            <person name="Sondergaard T.E."/>
            <person name="Sorensen J.L."/>
            <person name="Fitzpatrick D.A."/>
            <person name="Frisvad J.C."/>
            <person name="Nielsen K.L."/>
        </authorList>
    </citation>
    <scope>NUCLEOTIDE SEQUENCE</scope>
    <source>
        <strain evidence="2">IBT 34128</strain>
    </source>
</reference>
<dbReference type="InterPro" id="IPR036291">
    <property type="entry name" value="NAD(P)-bd_dom_sf"/>
</dbReference>
<dbReference type="RefSeq" id="XP_056509025.1">
    <property type="nucleotide sequence ID" value="XM_056658732.1"/>
</dbReference>
<dbReference type="SUPFAM" id="SSF51735">
    <property type="entry name" value="NAD(P)-binding Rossmann-fold domains"/>
    <property type="match status" value="1"/>
</dbReference>
<dbReference type="GeneID" id="81397901"/>
<reference evidence="2" key="1">
    <citation type="submission" date="2022-11" db="EMBL/GenBank/DDBJ databases">
        <authorList>
            <person name="Petersen C."/>
        </authorList>
    </citation>
    <scope>NUCLEOTIDE SEQUENCE</scope>
    <source>
        <strain evidence="2">IBT 34128</strain>
    </source>
</reference>
<dbReference type="Gene3D" id="3.40.50.720">
    <property type="entry name" value="NAD(P)-binding Rossmann-like Domain"/>
    <property type="match status" value="1"/>
</dbReference>
<protein>
    <recommendedName>
        <fullName evidence="1">Gfo/Idh/MocA-like oxidoreductase N-terminal domain-containing protein</fullName>
    </recommendedName>
</protein>
<evidence type="ECO:0000313" key="3">
    <source>
        <dbReference type="Proteomes" id="UP001141434"/>
    </source>
</evidence>
<dbReference type="InterPro" id="IPR051450">
    <property type="entry name" value="Gfo/Idh/MocA_Oxidoreductases"/>
</dbReference>
<dbReference type="PANTHER" id="PTHR43377:SF12">
    <property type="entry name" value="BINDING ROSSMANN FOLD OXIDOREDUCTASE, PUTATIVE (AFU_ORTHOLOGUE AFUA_3G11840)-RELATED"/>
    <property type="match status" value="1"/>
</dbReference>
<keyword evidence="3" id="KW-1185">Reference proteome</keyword>
<sequence>MSHQRGLGGGQVWGSAVSSKDAIDAVVICTPDRTHHEIVKSLAPLRLHVICEKSLATSLDDFLDIYRYLGLDRSPEVLFAVGHVMKYSLHNQLLRKLVSEDEAVGEVVGNWRNESTSGPTLLTKSCHDIDFLLWLMCEPNIPQPDQQRDTPYLPSSVSSSGSLTFFRQPRKLRVAKKATNYLSCPIEKECHFSARKIYWEQGTCQELGGWPLNVVVPDIEAYLDEGGLNGAASGLDRKLKEDYTEETPSQEVSSRQWYGRCVFESDSDVCDDQTVHITWDDDEPSGRMAKRATFHMTAFTQGVCTKQTKIFGTRGEIETNGKSRCQQR</sequence>
<name>A0A9W9ES90_9EURO</name>
<dbReference type="SUPFAM" id="SSF55347">
    <property type="entry name" value="Glyceraldehyde-3-phosphate dehydrogenase-like, C-terminal domain"/>
    <property type="match status" value="1"/>
</dbReference>
<dbReference type="InterPro" id="IPR000683">
    <property type="entry name" value="Gfo/Idh/MocA-like_OxRdtase_N"/>
</dbReference>
<feature type="domain" description="Gfo/Idh/MocA-like oxidoreductase N-terminal" evidence="1">
    <location>
        <begin position="16"/>
        <end position="67"/>
    </location>
</feature>
<dbReference type="EMBL" id="JAPMSZ010000010">
    <property type="protein sequence ID" value="KAJ5086900.1"/>
    <property type="molecule type" value="Genomic_DNA"/>
</dbReference>
<evidence type="ECO:0000313" key="2">
    <source>
        <dbReference type="EMBL" id="KAJ5086900.1"/>
    </source>
</evidence>
<dbReference type="Gene3D" id="3.30.360.10">
    <property type="entry name" value="Dihydrodipicolinate Reductase, domain 2"/>
    <property type="match status" value="1"/>
</dbReference>
<evidence type="ECO:0000259" key="1">
    <source>
        <dbReference type="Pfam" id="PF01408"/>
    </source>
</evidence>
<dbReference type="Proteomes" id="UP001141434">
    <property type="component" value="Unassembled WGS sequence"/>
</dbReference>
<dbReference type="PANTHER" id="PTHR43377">
    <property type="entry name" value="BILIVERDIN REDUCTASE A"/>
    <property type="match status" value="1"/>
</dbReference>
<dbReference type="Pfam" id="PF01408">
    <property type="entry name" value="GFO_IDH_MocA"/>
    <property type="match status" value="1"/>
</dbReference>
<dbReference type="OrthoDB" id="64915at2759"/>
<gene>
    <name evidence="2" type="ORF">NUU61_008207</name>
</gene>
<accession>A0A9W9ES90</accession>
<dbReference type="AlphaFoldDB" id="A0A9W9ES90"/>
<proteinExistence type="predicted"/>
<comment type="caution">
    <text evidence="2">The sequence shown here is derived from an EMBL/GenBank/DDBJ whole genome shotgun (WGS) entry which is preliminary data.</text>
</comment>
<organism evidence="2 3">
    <name type="scientific">Penicillium alfredii</name>
    <dbReference type="NCBI Taxonomy" id="1506179"/>
    <lineage>
        <taxon>Eukaryota</taxon>
        <taxon>Fungi</taxon>
        <taxon>Dikarya</taxon>
        <taxon>Ascomycota</taxon>
        <taxon>Pezizomycotina</taxon>
        <taxon>Eurotiomycetes</taxon>
        <taxon>Eurotiomycetidae</taxon>
        <taxon>Eurotiales</taxon>
        <taxon>Aspergillaceae</taxon>
        <taxon>Penicillium</taxon>
    </lineage>
</organism>
<dbReference type="GO" id="GO:0000166">
    <property type="term" value="F:nucleotide binding"/>
    <property type="evidence" value="ECO:0007669"/>
    <property type="project" value="InterPro"/>
</dbReference>